<protein>
    <submittedName>
        <fullName evidence="1">Uncharacterized protein</fullName>
    </submittedName>
</protein>
<proteinExistence type="predicted"/>
<accession>A0A9P5PH61</accession>
<gene>
    <name evidence="1" type="ORF">BDP27DRAFT_1462434</name>
</gene>
<sequence>MADLARLMVSLSAYGCRVGATGWQAHRFAMVSSTDAGGRTVLPWALACPVNDIIFGKWFLMGFRSIIPGYQFPYQHWIPGPLFASAFPQSRDGFARILKKTYSTLGLTGRWIITHKRIKTRFLRVGGVYGTEGGCWRCMGRGIIQASASEEPALPNDRIDWGVEVVRELGHRMGWTESML</sequence>
<reference evidence="1" key="1">
    <citation type="submission" date="2020-11" db="EMBL/GenBank/DDBJ databases">
        <authorList>
            <consortium name="DOE Joint Genome Institute"/>
            <person name="Ahrendt S."/>
            <person name="Riley R."/>
            <person name="Andreopoulos W."/>
            <person name="Labutti K."/>
            <person name="Pangilinan J."/>
            <person name="Ruiz-Duenas F.J."/>
            <person name="Barrasa J.M."/>
            <person name="Sanchez-Garcia M."/>
            <person name="Camarero S."/>
            <person name="Miyauchi S."/>
            <person name="Serrano A."/>
            <person name="Linde D."/>
            <person name="Babiker R."/>
            <person name="Drula E."/>
            <person name="Ayuso-Fernandez I."/>
            <person name="Pacheco R."/>
            <person name="Padilla G."/>
            <person name="Ferreira P."/>
            <person name="Barriuso J."/>
            <person name="Kellner H."/>
            <person name="Castanera R."/>
            <person name="Alfaro M."/>
            <person name="Ramirez L."/>
            <person name="Pisabarro A.G."/>
            <person name="Kuo A."/>
            <person name="Tritt A."/>
            <person name="Lipzen A."/>
            <person name="He G."/>
            <person name="Yan M."/>
            <person name="Ng V."/>
            <person name="Cullen D."/>
            <person name="Martin F."/>
            <person name="Rosso M.-N."/>
            <person name="Henrissat B."/>
            <person name="Hibbett D."/>
            <person name="Martinez A.T."/>
            <person name="Grigoriev I.V."/>
        </authorList>
    </citation>
    <scope>NUCLEOTIDE SEQUENCE</scope>
    <source>
        <strain evidence="1">AH 40177</strain>
    </source>
</reference>
<comment type="caution">
    <text evidence="1">The sequence shown here is derived from an EMBL/GenBank/DDBJ whole genome shotgun (WGS) entry which is preliminary data.</text>
</comment>
<name>A0A9P5PH61_9AGAR</name>
<organism evidence="1 2">
    <name type="scientific">Rhodocollybia butyracea</name>
    <dbReference type="NCBI Taxonomy" id="206335"/>
    <lineage>
        <taxon>Eukaryota</taxon>
        <taxon>Fungi</taxon>
        <taxon>Dikarya</taxon>
        <taxon>Basidiomycota</taxon>
        <taxon>Agaricomycotina</taxon>
        <taxon>Agaricomycetes</taxon>
        <taxon>Agaricomycetidae</taxon>
        <taxon>Agaricales</taxon>
        <taxon>Marasmiineae</taxon>
        <taxon>Omphalotaceae</taxon>
        <taxon>Rhodocollybia</taxon>
    </lineage>
</organism>
<evidence type="ECO:0000313" key="2">
    <source>
        <dbReference type="Proteomes" id="UP000772434"/>
    </source>
</evidence>
<dbReference type="AlphaFoldDB" id="A0A9P5PH61"/>
<evidence type="ECO:0000313" key="1">
    <source>
        <dbReference type="EMBL" id="KAF9065609.1"/>
    </source>
</evidence>
<dbReference type="Proteomes" id="UP000772434">
    <property type="component" value="Unassembled WGS sequence"/>
</dbReference>
<dbReference type="EMBL" id="JADNRY010000101">
    <property type="protein sequence ID" value="KAF9065609.1"/>
    <property type="molecule type" value="Genomic_DNA"/>
</dbReference>
<keyword evidence="2" id="KW-1185">Reference proteome</keyword>